<evidence type="ECO:0000313" key="2">
    <source>
        <dbReference type="Proteomes" id="UP000018720"/>
    </source>
</evidence>
<sequence length="319" mass="34716">MSKLGGLNFPSNGKPVFQGDFQREQDDLESEILNRNSDLFSGEIISGGEVTPGENPNTVNISVTIAYDPEGKRIVFPASTDLIVSRPNADSFVVLRHKFVTENSTYLDSTGYANTYRKNSFDVLFKESLEEGDVPLFKIRSLVGTVTILEDLRSWRRISEEIIRNNSITNSKLVSDIKIGSLAELVERFTGSLRSSVVSALNALASWMSTEETARQNGDTGLQSQINNLGSVFAPINHTHSGFAQVYKISYYGEGKNFDQTDGIPNVDGTIVVYRIAYGISFGQGYSIHGHGLGGINPIGGVLYGVAARVNGTWIATTG</sequence>
<proteinExistence type="predicted"/>
<organism evidence="1 2">
    <name type="scientific">Leptospira licerasiae str. MMD4847</name>
    <dbReference type="NCBI Taxonomy" id="1049971"/>
    <lineage>
        <taxon>Bacteria</taxon>
        <taxon>Pseudomonadati</taxon>
        <taxon>Spirochaetota</taxon>
        <taxon>Spirochaetia</taxon>
        <taxon>Leptospirales</taxon>
        <taxon>Leptospiraceae</taxon>
        <taxon>Leptospira</taxon>
    </lineage>
</organism>
<gene>
    <name evidence="1" type="ORF">LEP1GSC178_3618</name>
</gene>
<dbReference type="EMBL" id="AHOM02000004">
    <property type="protein sequence ID" value="EJZ43269.1"/>
    <property type="molecule type" value="Genomic_DNA"/>
</dbReference>
<dbReference type="Proteomes" id="UP000018720">
    <property type="component" value="Unassembled WGS sequence"/>
</dbReference>
<comment type="caution">
    <text evidence="1">The sequence shown here is derived from an EMBL/GenBank/DDBJ whole genome shotgun (WGS) entry which is preliminary data.</text>
</comment>
<keyword evidence="2" id="KW-1185">Reference proteome</keyword>
<reference evidence="1 2" key="1">
    <citation type="submission" date="2012-08" db="EMBL/GenBank/DDBJ databases">
        <authorList>
            <person name="Harkins D.M."/>
            <person name="Durkin A.S."/>
            <person name="Selengut J.D."/>
            <person name="Sanka R."/>
            <person name="DePew J."/>
            <person name="Purushe J."/>
            <person name="Matthias M.A."/>
            <person name="Vinetz J.M."/>
            <person name="Sutton G.G."/>
            <person name="Nelson W.C."/>
            <person name="Fouts D.E."/>
        </authorList>
    </citation>
    <scope>NUCLEOTIDE SEQUENCE [LARGE SCALE GENOMIC DNA]</scope>
    <source>
        <strain evidence="1 2">MMD4847</strain>
    </source>
</reference>
<dbReference type="RefSeq" id="WP_008591104.1">
    <property type="nucleotide sequence ID" value="NZ_AHOM02000004.1"/>
</dbReference>
<evidence type="ECO:0000313" key="1">
    <source>
        <dbReference type="EMBL" id="EJZ43269.1"/>
    </source>
</evidence>
<accession>A0ABP2RIM4</accession>
<name>A0ABP2RIM4_9LEPT</name>
<protein>
    <submittedName>
        <fullName evidence="1">Uncharacterized protein</fullName>
    </submittedName>
</protein>